<reference evidence="5" key="1">
    <citation type="submission" date="2016-06" db="EMBL/GenBank/DDBJ databases">
        <authorList>
            <person name="Varghese N."/>
            <person name="Submissions Spin"/>
        </authorList>
    </citation>
    <scope>NUCLEOTIDE SEQUENCE [LARGE SCALE GENOMIC DNA]</scope>
    <source>
        <strain evidence="5">DSM 45794</strain>
    </source>
</reference>
<dbReference type="InterPro" id="IPR000792">
    <property type="entry name" value="Tscrpt_reg_LuxR_C"/>
</dbReference>
<sequence length="278" mass="30203">MSTEVLSDDTENPSGDRGRDAAAARNVPLLNELRQAIAASQHDLDRAQRQLTEAGAELARWTDRASREAGTTLLVDGVPDAGEFRRLSARLCARDTEGCRLLHGDPADREPHAHPLPSPGDAGHRSVVGQARLEDPTYRQAVEEAVRSAHRVRVLPRLGTTMQLADGVALFSLQQPAGPAGLLMRHPELVALGTQLFEAAWADALPLGARRSTGADRPSEVQLQILRLAAVGAKDDTIARSLGRSTRWVRRHFELLEEQLGATNRMTLGIAAVRRGWI</sequence>
<dbReference type="Proteomes" id="UP000199558">
    <property type="component" value="Unassembled WGS sequence"/>
</dbReference>
<protein>
    <submittedName>
        <fullName evidence="4">Bacterial regulatory proteins, luxR family</fullName>
    </submittedName>
</protein>
<feature type="coiled-coil region" evidence="1">
    <location>
        <begin position="30"/>
        <end position="64"/>
    </location>
</feature>
<dbReference type="Gene3D" id="1.10.10.10">
    <property type="entry name" value="Winged helix-like DNA-binding domain superfamily/Winged helix DNA-binding domain"/>
    <property type="match status" value="1"/>
</dbReference>
<gene>
    <name evidence="4" type="ORF">GA0070622_6363</name>
</gene>
<dbReference type="InterPro" id="IPR016032">
    <property type="entry name" value="Sig_transdc_resp-reg_C-effctor"/>
</dbReference>
<dbReference type="OrthoDB" id="4266042at2"/>
<evidence type="ECO:0000256" key="1">
    <source>
        <dbReference type="SAM" id="Coils"/>
    </source>
</evidence>
<feature type="region of interest" description="Disordered" evidence="2">
    <location>
        <begin position="1"/>
        <end position="21"/>
    </location>
</feature>
<dbReference type="InterPro" id="IPR036388">
    <property type="entry name" value="WH-like_DNA-bd_sf"/>
</dbReference>
<proteinExistence type="predicted"/>
<name>A0A1A9BIA4_9ACTN</name>
<feature type="compositionally biased region" description="Basic and acidic residues" evidence="2">
    <location>
        <begin position="104"/>
        <end position="113"/>
    </location>
</feature>
<feature type="region of interest" description="Disordered" evidence="2">
    <location>
        <begin position="104"/>
        <end position="125"/>
    </location>
</feature>
<dbReference type="GO" id="GO:0003677">
    <property type="term" value="F:DNA binding"/>
    <property type="evidence" value="ECO:0007669"/>
    <property type="project" value="InterPro"/>
</dbReference>
<feature type="domain" description="HTH luxR-type" evidence="3">
    <location>
        <begin position="215"/>
        <end position="272"/>
    </location>
</feature>
<keyword evidence="1" id="KW-0175">Coiled coil</keyword>
<dbReference type="SUPFAM" id="SSF46894">
    <property type="entry name" value="C-terminal effector domain of the bipartite response regulators"/>
    <property type="match status" value="1"/>
</dbReference>
<dbReference type="SMART" id="SM00421">
    <property type="entry name" value="HTH_LUXR"/>
    <property type="match status" value="1"/>
</dbReference>
<evidence type="ECO:0000313" key="5">
    <source>
        <dbReference type="Proteomes" id="UP000199558"/>
    </source>
</evidence>
<organism evidence="4 5">
    <name type="scientific">Micromonospora sediminicola</name>
    <dbReference type="NCBI Taxonomy" id="946078"/>
    <lineage>
        <taxon>Bacteria</taxon>
        <taxon>Bacillati</taxon>
        <taxon>Actinomycetota</taxon>
        <taxon>Actinomycetes</taxon>
        <taxon>Micromonosporales</taxon>
        <taxon>Micromonosporaceae</taxon>
        <taxon>Micromonospora</taxon>
    </lineage>
</organism>
<feature type="compositionally biased region" description="Acidic residues" evidence="2">
    <location>
        <begin position="1"/>
        <end position="11"/>
    </location>
</feature>
<evidence type="ECO:0000313" key="4">
    <source>
        <dbReference type="EMBL" id="SBT69240.1"/>
    </source>
</evidence>
<dbReference type="AlphaFoldDB" id="A0A1A9BIA4"/>
<evidence type="ECO:0000256" key="2">
    <source>
        <dbReference type="SAM" id="MobiDB-lite"/>
    </source>
</evidence>
<dbReference type="RefSeq" id="WP_141684653.1">
    <property type="nucleotide sequence ID" value="NZ_FLRH01000004.1"/>
</dbReference>
<accession>A0A1A9BIA4</accession>
<evidence type="ECO:0000259" key="3">
    <source>
        <dbReference type="SMART" id="SM00421"/>
    </source>
</evidence>
<dbReference type="GO" id="GO:0006355">
    <property type="term" value="P:regulation of DNA-templated transcription"/>
    <property type="evidence" value="ECO:0007669"/>
    <property type="project" value="InterPro"/>
</dbReference>
<keyword evidence="5" id="KW-1185">Reference proteome</keyword>
<dbReference type="EMBL" id="FLRH01000004">
    <property type="protein sequence ID" value="SBT69240.1"/>
    <property type="molecule type" value="Genomic_DNA"/>
</dbReference>
<dbReference type="STRING" id="946078.GA0070622_6363"/>